<feature type="region of interest" description="Disordered" evidence="1">
    <location>
        <begin position="116"/>
        <end position="138"/>
    </location>
</feature>
<dbReference type="GO" id="GO:0005634">
    <property type="term" value="C:nucleus"/>
    <property type="evidence" value="ECO:0007669"/>
    <property type="project" value="TreeGrafter"/>
</dbReference>
<dbReference type="AlphaFoldDB" id="A0AAN7U6K4"/>
<evidence type="ECO:0000313" key="4">
    <source>
        <dbReference type="Proteomes" id="UP001305414"/>
    </source>
</evidence>
<dbReference type="EMBL" id="JAWHQM010000004">
    <property type="protein sequence ID" value="KAK5626895.1"/>
    <property type="molecule type" value="Genomic_DNA"/>
</dbReference>
<accession>A0AAN7U6K4</accession>
<name>A0AAN7U6K4_9PEZI</name>
<dbReference type="GO" id="GO:0035861">
    <property type="term" value="C:site of double-strand break"/>
    <property type="evidence" value="ECO:0007669"/>
    <property type="project" value="TreeGrafter"/>
</dbReference>
<proteinExistence type="predicted"/>
<organism evidence="3 4">
    <name type="scientific">Xylaria bambusicola</name>
    <dbReference type="NCBI Taxonomy" id="326684"/>
    <lineage>
        <taxon>Eukaryota</taxon>
        <taxon>Fungi</taxon>
        <taxon>Dikarya</taxon>
        <taxon>Ascomycota</taxon>
        <taxon>Pezizomycotina</taxon>
        <taxon>Sordariomycetes</taxon>
        <taxon>Xylariomycetidae</taxon>
        <taxon>Xylariales</taxon>
        <taxon>Xylariaceae</taxon>
        <taxon>Xylaria</taxon>
    </lineage>
</organism>
<dbReference type="InterPro" id="IPR052800">
    <property type="entry name" value="DNA_Repair_Helicase_ZGRF1"/>
</dbReference>
<feature type="region of interest" description="Disordered" evidence="1">
    <location>
        <begin position="152"/>
        <end position="201"/>
    </location>
</feature>
<reference evidence="3 4" key="1">
    <citation type="submission" date="2023-10" db="EMBL/GenBank/DDBJ databases">
        <title>Draft genome sequence of Xylaria bambusicola isolate GMP-LS, the root and basal stem rot pathogen of sugarcane in Indonesia.</title>
        <authorList>
            <person name="Selvaraj P."/>
            <person name="Muralishankar V."/>
            <person name="Muruganantham S."/>
            <person name="Sp S."/>
            <person name="Haryani S."/>
            <person name="Lau K.J.X."/>
            <person name="Naqvi N.I."/>
        </authorList>
    </citation>
    <scope>NUCLEOTIDE SEQUENCE [LARGE SCALE GENOMIC DNA]</scope>
    <source>
        <strain evidence="3">GMP-LS</strain>
    </source>
</reference>
<dbReference type="InterPro" id="IPR018838">
    <property type="entry name" value="ZGRF1-like_N"/>
</dbReference>
<dbReference type="Pfam" id="PF10382">
    <property type="entry name" value="ZGRF1-like_N"/>
    <property type="match status" value="1"/>
</dbReference>
<feature type="compositionally biased region" description="Basic and acidic residues" evidence="1">
    <location>
        <begin position="171"/>
        <end position="201"/>
    </location>
</feature>
<protein>
    <recommendedName>
        <fullName evidence="2">5'-3' DNA helicase ZGRF1-like N-terminal domain-containing protein</fullName>
    </recommendedName>
</protein>
<feature type="compositionally biased region" description="Polar residues" evidence="1">
    <location>
        <begin position="1"/>
        <end position="23"/>
    </location>
</feature>
<gene>
    <name evidence="3" type="ORF">RRF57_002610</name>
</gene>
<evidence type="ECO:0000256" key="1">
    <source>
        <dbReference type="SAM" id="MobiDB-lite"/>
    </source>
</evidence>
<dbReference type="Proteomes" id="UP001305414">
    <property type="component" value="Unassembled WGS sequence"/>
</dbReference>
<dbReference type="PANTHER" id="PTHR28535:SF1">
    <property type="entry name" value="PROTEIN ZGRF1"/>
    <property type="match status" value="1"/>
</dbReference>
<sequence length="201" mass="22802">MTTAVQTTQSSTLGAPPQSSATTAPVREHACLFTHDLRRKQKRWQDGRLKYHTFNRRVMVYDERGNFVGDVHWREDYDLADGDEVELERGGVLIQIGECLGSRDQDLSDLIDKRAQERAQRQAAAAARRPPVTAVPPLHDIKQHPISRKHLHDVIGTPSGHHGRAVLPKESPYEERRQRQLPPHSDDIRPAKETEKGGFFP</sequence>
<comment type="caution">
    <text evidence="3">The sequence shown here is derived from an EMBL/GenBank/DDBJ whole genome shotgun (WGS) entry which is preliminary data.</text>
</comment>
<evidence type="ECO:0000259" key="2">
    <source>
        <dbReference type="Pfam" id="PF10382"/>
    </source>
</evidence>
<evidence type="ECO:0000313" key="3">
    <source>
        <dbReference type="EMBL" id="KAK5626895.1"/>
    </source>
</evidence>
<dbReference type="GO" id="GO:0006302">
    <property type="term" value="P:double-strand break repair"/>
    <property type="evidence" value="ECO:0007669"/>
    <property type="project" value="TreeGrafter"/>
</dbReference>
<feature type="region of interest" description="Disordered" evidence="1">
    <location>
        <begin position="1"/>
        <end position="25"/>
    </location>
</feature>
<dbReference type="PANTHER" id="PTHR28535">
    <property type="entry name" value="ZINC FINGER GRF-TYPE CONTAINING 1"/>
    <property type="match status" value="1"/>
</dbReference>
<keyword evidence="4" id="KW-1185">Reference proteome</keyword>
<feature type="domain" description="5'-3' DNA helicase ZGRF1-like N-terminal" evidence="2">
    <location>
        <begin position="26"/>
        <end position="107"/>
    </location>
</feature>